<dbReference type="NCBIfam" id="NF004840">
    <property type="entry name" value="PRK06190.1"/>
    <property type="match status" value="1"/>
</dbReference>
<dbReference type="InterPro" id="IPR001753">
    <property type="entry name" value="Enoyl-CoA_hydra/iso"/>
</dbReference>
<dbReference type="RefSeq" id="WP_117351769.1">
    <property type="nucleotide sequence ID" value="NZ_CP020083.1"/>
</dbReference>
<name>A0ABM6M4X4_9SPHN</name>
<dbReference type="SUPFAM" id="SSF52096">
    <property type="entry name" value="ClpP/crotonase"/>
    <property type="match status" value="1"/>
</dbReference>
<protein>
    <submittedName>
        <fullName evidence="2">Enoyl-CoA hydratase</fullName>
    </submittedName>
</protein>
<dbReference type="Gene3D" id="3.90.226.10">
    <property type="entry name" value="2-enoyl-CoA Hydratase, Chain A, domain 1"/>
    <property type="match status" value="1"/>
</dbReference>
<dbReference type="Pfam" id="PF00378">
    <property type="entry name" value="ECH_1"/>
    <property type="match status" value="1"/>
</dbReference>
<dbReference type="PANTHER" id="PTHR43802">
    <property type="entry name" value="ENOYL-COA HYDRATASE"/>
    <property type="match status" value="1"/>
</dbReference>
<gene>
    <name evidence="2" type="ORF">B5J99_05205</name>
</gene>
<accession>A0ABM6M4X4</accession>
<dbReference type="Proteomes" id="UP000258016">
    <property type="component" value="Chromosome"/>
</dbReference>
<organism evidence="2 3">
    <name type="scientific">Blastomonas fulva</name>
    <dbReference type="NCBI Taxonomy" id="1550728"/>
    <lineage>
        <taxon>Bacteria</taxon>
        <taxon>Pseudomonadati</taxon>
        <taxon>Pseudomonadota</taxon>
        <taxon>Alphaproteobacteria</taxon>
        <taxon>Sphingomonadales</taxon>
        <taxon>Sphingomonadaceae</taxon>
        <taxon>Blastomonas</taxon>
    </lineage>
</organism>
<evidence type="ECO:0000256" key="1">
    <source>
        <dbReference type="ARBA" id="ARBA00005254"/>
    </source>
</evidence>
<proteinExistence type="inferred from homology"/>
<evidence type="ECO:0000313" key="2">
    <source>
        <dbReference type="EMBL" id="ASR50945.1"/>
    </source>
</evidence>
<sequence length="259" mass="26507">MPLILTEITQGVAVVTLNRPEAMNALSAALRAELAAAMRAVADDDAVRAVILTGAGTRAFTAGLDLKELGASTAGLGAANATDPAENPVKAVEQCAKPVIGAINGVAITGGFELALACDVLIASTNARFADTHARVGIMPGWGLSQKLSRMIGISRAKELSLTGNFLDAATAERWGLVNRVVEPDALLPAAIALARDMAGIDPGMSAAYKALIDDGYALPLAGALALEADRSTAANGQVRPESVEQARLAVMARGRDQA</sequence>
<dbReference type="CDD" id="cd06558">
    <property type="entry name" value="crotonase-like"/>
    <property type="match status" value="1"/>
</dbReference>
<reference evidence="2 3" key="1">
    <citation type="submission" date="2017-03" db="EMBL/GenBank/DDBJ databases">
        <title>Complete genome sequence of Blastomonas fulva degrading microcsystin LR.</title>
        <authorList>
            <person name="Lee H.-g."/>
            <person name="Jin L."/>
            <person name="oh H.-M."/>
        </authorList>
    </citation>
    <scope>NUCLEOTIDE SEQUENCE [LARGE SCALE GENOMIC DNA]</scope>
    <source>
        <strain evidence="2 3">T2</strain>
    </source>
</reference>
<dbReference type="GeneID" id="303484973"/>
<evidence type="ECO:0000313" key="3">
    <source>
        <dbReference type="Proteomes" id="UP000258016"/>
    </source>
</evidence>
<dbReference type="PANTHER" id="PTHR43802:SF1">
    <property type="entry name" value="IP11341P-RELATED"/>
    <property type="match status" value="1"/>
</dbReference>
<dbReference type="InterPro" id="IPR029045">
    <property type="entry name" value="ClpP/crotonase-like_dom_sf"/>
</dbReference>
<dbReference type="EMBL" id="CP020083">
    <property type="protein sequence ID" value="ASR50945.1"/>
    <property type="molecule type" value="Genomic_DNA"/>
</dbReference>
<keyword evidence="3" id="KW-1185">Reference proteome</keyword>
<comment type="similarity">
    <text evidence="1">Belongs to the enoyl-CoA hydratase/isomerase family.</text>
</comment>